<dbReference type="SMART" id="SM01091">
    <property type="entry name" value="CorC_HlyC"/>
    <property type="match status" value="1"/>
</dbReference>
<dbReference type="AlphaFoldDB" id="A0A8K0V6D5"/>
<gene>
    <name evidence="7" type="ORF">JL811_03450</name>
</gene>
<dbReference type="SUPFAM" id="SSF54631">
    <property type="entry name" value="CBS-domain pair"/>
    <property type="match status" value="1"/>
</dbReference>
<keyword evidence="8" id="KW-1185">Reference proteome</keyword>
<sequence>MGSTNFGPSVMQDASGPSDADASEPPQRSLLGRLFGALGPSDSDTSRGENPADARPAPVAASASLHGIANLRKLRVDDVAIPKVEIVAVPLDIGKDDLVEVFREHGFSRVPVYKGTLDHPQGLILLKDLALQYGFNGSAGRFSLRKMLRPMLYAPPSMPIGVLLQKMQKERVHMALVIDEYGGVDGLVTIEDLIETVIGEIEDEHDEVEGALWKEDGPASYVAKATAPLDEFEQAIGLTLRNGEEDSEIDTLGGLVFLRIGRIPARGEVVAHESGVEFEILDADPRRIKRLKVRLPGAAGRRAVPALPPPEKARPEAVPAK</sequence>
<dbReference type="GO" id="GO:0005886">
    <property type="term" value="C:plasma membrane"/>
    <property type="evidence" value="ECO:0007669"/>
    <property type="project" value="TreeGrafter"/>
</dbReference>
<feature type="region of interest" description="Disordered" evidence="5">
    <location>
        <begin position="1"/>
        <end position="59"/>
    </location>
</feature>
<dbReference type="InterPro" id="IPR005170">
    <property type="entry name" value="Transptr-assoc_dom"/>
</dbReference>
<dbReference type="CDD" id="cd04590">
    <property type="entry name" value="CBS_pair_CorC_HlyC_assoc"/>
    <property type="match status" value="1"/>
</dbReference>
<comment type="similarity">
    <text evidence="1">Belongs to the UPF0053 family. Hemolysin C subfamily.</text>
</comment>
<evidence type="ECO:0000256" key="2">
    <source>
        <dbReference type="ARBA" id="ARBA00022737"/>
    </source>
</evidence>
<dbReference type="Proteomes" id="UP000648908">
    <property type="component" value="Unassembled WGS sequence"/>
</dbReference>
<evidence type="ECO:0000259" key="6">
    <source>
        <dbReference type="PROSITE" id="PS51371"/>
    </source>
</evidence>
<dbReference type="InterPro" id="IPR046342">
    <property type="entry name" value="CBS_dom_sf"/>
</dbReference>
<accession>A0A8K0V6D5</accession>
<dbReference type="Pfam" id="PF00571">
    <property type="entry name" value="CBS"/>
    <property type="match status" value="2"/>
</dbReference>
<organism evidence="7 8">
    <name type="scientific">Szabonella alba</name>
    <dbReference type="NCBI Taxonomy" id="2804194"/>
    <lineage>
        <taxon>Bacteria</taxon>
        <taxon>Pseudomonadati</taxon>
        <taxon>Pseudomonadota</taxon>
        <taxon>Alphaproteobacteria</taxon>
        <taxon>Rhodobacterales</taxon>
        <taxon>Paracoccaceae</taxon>
        <taxon>Szabonella</taxon>
    </lineage>
</organism>
<dbReference type="InterPro" id="IPR000644">
    <property type="entry name" value="CBS_dom"/>
</dbReference>
<evidence type="ECO:0000256" key="5">
    <source>
        <dbReference type="SAM" id="MobiDB-lite"/>
    </source>
</evidence>
<dbReference type="FunFam" id="3.10.580.10:FF:000002">
    <property type="entry name" value="Magnesium/cobalt efflux protein CorC"/>
    <property type="match status" value="1"/>
</dbReference>
<feature type="region of interest" description="Disordered" evidence="5">
    <location>
        <begin position="300"/>
        <end position="321"/>
    </location>
</feature>
<protein>
    <submittedName>
        <fullName evidence="7">HlyC/CorC family transporter</fullName>
    </submittedName>
</protein>
<keyword evidence="2" id="KW-0677">Repeat</keyword>
<proteinExistence type="inferred from homology"/>
<evidence type="ECO:0000313" key="8">
    <source>
        <dbReference type="Proteomes" id="UP000648908"/>
    </source>
</evidence>
<dbReference type="GO" id="GO:0050660">
    <property type="term" value="F:flavin adenine dinucleotide binding"/>
    <property type="evidence" value="ECO:0007669"/>
    <property type="project" value="InterPro"/>
</dbReference>
<feature type="domain" description="CBS" evidence="6">
    <location>
        <begin position="147"/>
        <end position="207"/>
    </location>
</feature>
<dbReference type="InterPro" id="IPR036318">
    <property type="entry name" value="FAD-bd_PCMH-like_sf"/>
</dbReference>
<dbReference type="PANTHER" id="PTHR22777">
    <property type="entry name" value="HEMOLYSIN-RELATED"/>
    <property type="match status" value="1"/>
</dbReference>
<evidence type="ECO:0000313" key="7">
    <source>
        <dbReference type="EMBL" id="MBL4916267.1"/>
    </source>
</evidence>
<keyword evidence="3 4" id="KW-0129">CBS domain</keyword>
<feature type="domain" description="CBS" evidence="6">
    <location>
        <begin position="80"/>
        <end position="140"/>
    </location>
</feature>
<dbReference type="Gene3D" id="3.10.580.10">
    <property type="entry name" value="CBS-domain"/>
    <property type="match status" value="1"/>
</dbReference>
<dbReference type="InterPro" id="IPR016169">
    <property type="entry name" value="FAD-bd_PCMH_sub2"/>
</dbReference>
<comment type="caution">
    <text evidence="7">The sequence shown here is derived from an EMBL/GenBank/DDBJ whole genome shotgun (WGS) entry which is preliminary data.</text>
</comment>
<dbReference type="PANTHER" id="PTHR22777:SF27">
    <property type="entry name" value="MAGNESIUM AND COBALT EFFLUX PROTEIN CORC"/>
    <property type="match status" value="1"/>
</dbReference>
<dbReference type="RefSeq" id="WP_202686936.1">
    <property type="nucleotide sequence ID" value="NZ_JAESVN010000001.1"/>
</dbReference>
<dbReference type="EMBL" id="JAESVN010000001">
    <property type="protein sequence ID" value="MBL4916267.1"/>
    <property type="molecule type" value="Genomic_DNA"/>
</dbReference>
<name>A0A8K0V6D5_9RHOB</name>
<evidence type="ECO:0000256" key="1">
    <source>
        <dbReference type="ARBA" id="ARBA00006446"/>
    </source>
</evidence>
<dbReference type="Pfam" id="PF03471">
    <property type="entry name" value="CorC_HlyC"/>
    <property type="match status" value="1"/>
</dbReference>
<dbReference type="SMART" id="SM00116">
    <property type="entry name" value="CBS"/>
    <property type="match status" value="2"/>
</dbReference>
<reference evidence="7" key="1">
    <citation type="submission" date="2021-01" db="EMBL/GenBank/DDBJ databases">
        <title>Tabrizicola alba sp. nov. a motile alkaliphilic bacterium isolated from a soda lake.</title>
        <authorList>
            <person name="Szuroczki S."/>
            <person name="Abbaszade G."/>
            <person name="Schumann P."/>
            <person name="Toth E."/>
        </authorList>
    </citation>
    <scope>NUCLEOTIDE SEQUENCE</scope>
    <source>
        <strain evidence="7">DMG-N-6</strain>
    </source>
</reference>
<dbReference type="SUPFAM" id="SSF56176">
    <property type="entry name" value="FAD-binding/transporter-associated domain-like"/>
    <property type="match status" value="1"/>
</dbReference>
<dbReference type="InterPro" id="IPR044751">
    <property type="entry name" value="Ion_transp-like_CBS"/>
</dbReference>
<dbReference type="Gene3D" id="3.30.465.10">
    <property type="match status" value="1"/>
</dbReference>
<dbReference type="PROSITE" id="PS51371">
    <property type="entry name" value="CBS"/>
    <property type="match status" value="2"/>
</dbReference>
<evidence type="ECO:0000256" key="4">
    <source>
        <dbReference type="PROSITE-ProRule" id="PRU00703"/>
    </source>
</evidence>
<evidence type="ECO:0000256" key="3">
    <source>
        <dbReference type="ARBA" id="ARBA00023122"/>
    </source>
</evidence>